<evidence type="ECO:0000259" key="8">
    <source>
        <dbReference type="Pfam" id="PF01052"/>
    </source>
</evidence>
<dbReference type="Gene3D" id="2.30.330.10">
    <property type="entry name" value="SpoA-like"/>
    <property type="match status" value="1"/>
</dbReference>
<dbReference type="GO" id="GO:0005886">
    <property type="term" value="C:plasma membrane"/>
    <property type="evidence" value="ECO:0007669"/>
    <property type="project" value="UniProtKB-SubCell"/>
</dbReference>
<evidence type="ECO:0000313" key="9">
    <source>
        <dbReference type="EMBL" id="RUL72719.1"/>
    </source>
</evidence>
<evidence type="ECO:0000256" key="3">
    <source>
        <dbReference type="ARBA" id="ARBA00021897"/>
    </source>
</evidence>
<dbReference type="EMBL" id="RYYV01000014">
    <property type="protein sequence ID" value="RUL72719.1"/>
    <property type="molecule type" value="Genomic_DNA"/>
</dbReference>
<dbReference type="OrthoDB" id="5956226at2"/>
<gene>
    <name evidence="9" type="ORF">EKH80_16920</name>
</gene>
<keyword evidence="9" id="KW-0282">Flagellum</keyword>
<name>A0A3S0PGU1_9GAMM</name>
<dbReference type="InterPro" id="IPR036429">
    <property type="entry name" value="SpoA-like_sf"/>
</dbReference>
<keyword evidence="6" id="KW-0283">Flagellar rotation</keyword>
<proteinExistence type="inferred from homology"/>
<dbReference type="PANTHER" id="PTHR43484:SF1">
    <property type="entry name" value="FLAGELLAR MOTOR SWITCH PROTEIN FLIN"/>
    <property type="match status" value="1"/>
</dbReference>
<keyword evidence="10" id="KW-1185">Reference proteome</keyword>
<accession>A0A3S0PGU1</accession>
<dbReference type="InterPro" id="IPR001172">
    <property type="entry name" value="FliN_T3SS_HrcQb"/>
</dbReference>
<protein>
    <recommendedName>
        <fullName evidence="3">Flagellar motor switch protein FliN</fullName>
    </recommendedName>
</protein>
<keyword evidence="7" id="KW-0472">Membrane</keyword>
<evidence type="ECO:0000256" key="5">
    <source>
        <dbReference type="ARBA" id="ARBA00022500"/>
    </source>
</evidence>
<dbReference type="GO" id="GO:0006935">
    <property type="term" value="P:chemotaxis"/>
    <property type="evidence" value="ECO:0007669"/>
    <property type="project" value="UniProtKB-KW"/>
</dbReference>
<dbReference type="AlphaFoldDB" id="A0A3S0PGU1"/>
<dbReference type="Proteomes" id="UP000274358">
    <property type="component" value="Unassembled WGS sequence"/>
</dbReference>
<dbReference type="GO" id="GO:0009425">
    <property type="term" value="C:bacterial-type flagellum basal body"/>
    <property type="evidence" value="ECO:0007669"/>
    <property type="project" value="InterPro"/>
</dbReference>
<keyword evidence="4" id="KW-1003">Cell membrane</keyword>
<keyword evidence="5" id="KW-0145">Chemotaxis</keyword>
<dbReference type="GO" id="GO:0003774">
    <property type="term" value="F:cytoskeletal motor activity"/>
    <property type="evidence" value="ECO:0007669"/>
    <property type="project" value="InterPro"/>
</dbReference>
<dbReference type="PRINTS" id="PR00956">
    <property type="entry name" value="FLGMOTORFLIN"/>
</dbReference>
<feature type="domain" description="Flagellar motor switch protein FliN-like C-terminal" evidence="8">
    <location>
        <begin position="32"/>
        <end position="101"/>
    </location>
</feature>
<dbReference type="InterPro" id="IPR051469">
    <property type="entry name" value="FliN/MopA/SpaO"/>
</dbReference>
<evidence type="ECO:0000256" key="2">
    <source>
        <dbReference type="ARBA" id="ARBA00009226"/>
    </source>
</evidence>
<dbReference type="RefSeq" id="WP_126685966.1">
    <property type="nucleotide sequence ID" value="NZ_RYYV01000014.1"/>
</dbReference>
<comment type="caution">
    <text evidence="9">The sequence shown here is derived from an EMBL/GenBank/DDBJ whole genome shotgun (WGS) entry which is preliminary data.</text>
</comment>
<comment type="subcellular location">
    <subcellularLocation>
        <location evidence="1">Cell membrane</location>
        <topology evidence="1">Peripheral membrane protein</topology>
        <orientation evidence="1">Cytoplasmic side</orientation>
    </subcellularLocation>
</comment>
<comment type="similarity">
    <text evidence="2">Belongs to the FliN/MopA/SpaO family.</text>
</comment>
<evidence type="ECO:0000256" key="1">
    <source>
        <dbReference type="ARBA" id="ARBA00004413"/>
    </source>
</evidence>
<sequence length="101" mass="10912">MNEIVVAPIQLEEAPYEPVAGDPLIRRNLSMLGHVNVRLEVLLGTAEMSVEKLFSLSKGDTVTLDTHLDAPVTLQLDGKSIARGQLMAVGDSFGLKITEIL</sequence>
<dbReference type="GO" id="GO:0071973">
    <property type="term" value="P:bacterial-type flagellum-dependent cell motility"/>
    <property type="evidence" value="ECO:0007669"/>
    <property type="project" value="InterPro"/>
</dbReference>
<keyword evidence="9" id="KW-0969">Cilium</keyword>
<evidence type="ECO:0000313" key="10">
    <source>
        <dbReference type="Proteomes" id="UP000274358"/>
    </source>
</evidence>
<evidence type="ECO:0000256" key="6">
    <source>
        <dbReference type="ARBA" id="ARBA00022779"/>
    </source>
</evidence>
<dbReference type="Pfam" id="PF01052">
    <property type="entry name" value="FliMN_C"/>
    <property type="match status" value="1"/>
</dbReference>
<reference evidence="9 10" key="1">
    <citation type="submission" date="2018-12" db="EMBL/GenBank/DDBJ databases">
        <title>Dyella dinghuensis sp. nov. DHOA06 and Dyella choica sp. nov. 4M-K27, isolated from forest soil.</title>
        <authorList>
            <person name="Qiu L.-H."/>
            <person name="Gao Z.-H."/>
        </authorList>
    </citation>
    <scope>NUCLEOTIDE SEQUENCE [LARGE SCALE GENOMIC DNA]</scope>
    <source>
        <strain evidence="9 10">4M-K27</strain>
    </source>
</reference>
<organism evidence="9 10">
    <name type="scientific">Dyella choica</name>
    <dbReference type="NCBI Taxonomy" id="1927959"/>
    <lineage>
        <taxon>Bacteria</taxon>
        <taxon>Pseudomonadati</taxon>
        <taxon>Pseudomonadota</taxon>
        <taxon>Gammaproteobacteria</taxon>
        <taxon>Lysobacterales</taxon>
        <taxon>Rhodanobacteraceae</taxon>
        <taxon>Dyella</taxon>
    </lineage>
</organism>
<dbReference type="InterPro" id="IPR001543">
    <property type="entry name" value="FliN-like_C"/>
</dbReference>
<dbReference type="SUPFAM" id="SSF101801">
    <property type="entry name" value="Surface presentation of antigens (SPOA)"/>
    <property type="match status" value="1"/>
</dbReference>
<dbReference type="PANTHER" id="PTHR43484">
    <property type="match status" value="1"/>
</dbReference>
<evidence type="ECO:0000256" key="7">
    <source>
        <dbReference type="ARBA" id="ARBA00023136"/>
    </source>
</evidence>
<evidence type="ECO:0000256" key="4">
    <source>
        <dbReference type="ARBA" id="ARBA00022475"/>
    </source>
</evidence>
<keyword evidence="9" id="KW-0966">Cell projection</keyword>